<sequence>MALSYLQEAQINAGTFQPPLVNPPTSNRTPIDDCVGRVTQSRLERLFRLSTSDKRLIHKYVFR</sequence>
<evidence type="ECO:0000313" key="1">
    <source>
        <dbReference type="EMBL" id="OAD62349.1"/>
    </source>
</evidence>
<dbReference type="Proteomes" id="UP000250275">
    <property type="component" value="Unassembled WGS sequence"/>
</dbReference>
<evidence type="ECO:0000313" key="2">
    <source>
        <dbReference type="Proteomes" id="UP000250275"/>
    </source>
</evidence>
<reference evidence="1 2" key="1">
    <citation type="submission" date="2015-07" db="EMBL/GenBank/DDBJ databases">
        <title>The genome of Eufriesea mexicana.</title>
        <authorList>
            <person name="Pan H."/>
            <person name="Kapheim K."/>
        </authorList>
    </citation>
    <scope>NUCLEOTIDE SEQUENCE [LARGE SCALE GENOMIC DNA]</scope>
    <source>
        <strain evidence="1">0111107269</strain>
        <tissue evidence="1">Whole body</tissue>
    </source>
</reference>
<gene>
    <name evidence="1" type="ORF">WN48_07026</name>
</gene>
<name>A0A310SU87_9HYME</name>
<organism evidence="1 2">
    <name type="scientific">Eufriesea mexicana</name>
    <dbReference type="NCBI Taxonomy" id="516756"/>
    <lineage>
        <taxon>Eukaryota</taxon>
        <taxon>Metazoa</taxon>
        <taxon>Ecdysozoa</taxon>
        <taxon>Arthropoda</taxon>
        <taxon>Hexapoda</taxon>
        <taxon>Insecta</taxon>
        <taxon>Pterygota</taxon>
        <taxon>Neoptera</taxon>
        <taxon>Endopterygota</taxon>
        <taxon>Hymenoptera</taxon>
        <taxon>Apocrita</taxon>
        <taxon>Aculeata</taxon>
        <taxon>Apoidea</taxon>
        <taxon>Anthophila</taxon>
        <taxon>Apidae</taxon>
        <taxon>Eufriesea</taxon>
    </lineage>
</organism>
<dbReference type="AlphaFoldDB" id="A0A310SU87"/>
<proteinExistence type="predicted"/>
<protein>
    <submittedName>
        <fullName evidence="1">Uncharacterized protein</fullName>
    </submittedName>
</protein>
<accession>A0A310SU87</accession>
<dbReference type="EMBL" id="KQ759874">
    <property type="protein sequence ID" value="OAD62349.1"/>
    <property type="molecule type" value="Genomic_DNA"/>
</dbReference>
<keyword evidence="2" id="KW-1185">Reference proteome</keyword>